<dbReference type="CDD" id="cd04730">
    <property type="entry name" value="NPD_like"/>
    <property type="match status" value="1"/>
</dbReference>
<dbReference type="InterPro" id="IPR004136">
    <property type="entry name" value="NMO"/>
</dbReference>
<keyword evidence="1" id="KW-0285">Flavoprotein</keyword>
<evidence type="ECO:0000256" key="1">
    <source>
        <dbReference type="ARBA" id="ARBA00022630"/>
    </source>
</evidence>
<dbReference type="Gene3D" id="3.20.20.70">
    <property type="entry name" value="Aldolase class I"/>
    <property type="match status" value="1"/>
</dbReference>
<name>A0A177WDC0_BATDL</name>
<organism evidence="4 5">
    <name type="scientific">Batrachochytrium dendrobatidis (strain JEL423)</name>
    <dbReference type="NCBI Taxonomy" id="403673"/>
    <lineage>
        <taxon>Eukaryota</taxon>
        <taxon>Fungi</taxon>
        <taxon>Fungi incertae sedis</taxon>
        <taxon>Chytridiomycota</taxon>
        <taxon>Chytridiomycota incertae sedis</taxon>
        <taxon>Chytridiomycetes</taxon>
        <taxon>Rhizophydiales</taxon>
        <taxon>Rhizophydiales incertae sedis</taxon>
        <taxon>Batrachochytrium</taxon>
    </lineage>
</organism>
<dbReference type="eggNOG" id="ENOG502QQW7">
    <property type="taxonomic scope" value="Eukaryota"/>
</dbReference>
<evidence type="ECO:0000256" key="3">
    <source>
        <dbReference type="ARBA" id="ARBA00023002"/>
    </source>
</evidence>
<dbReference type="GO" id="GO:0018580">
    <property type="term" value="F:nitronate monooxygenase activity"/>
    <property type="evidence" value="ECO:0007669"/>
    <property type="project" value="InterPro"/>
</dbReference>
<sequence length="333" mass="35682">MGLQTKFTEAVGVQHPLMQGGMQWVGTAELASAVSNAGALGILTALTQPTPDALRNEIQRCRKMTSRPFGVNLTILPAINPPPYEKYVDVIIESGIKVVETAGSNPHEHVKRFKAAGIIVIHKCTAIRHAIAAQKIGVDFVSIDGFECAGHPGEDDVGGMILLAKAAKSLKIPYLASGGIGDGRGVAAVLALGACGANMGTRFMCTVESPIHHNIKEAIVAATERDTALMFRTLHNTARVFKNKVSLEVVKIEQRPGGAKFEDVRSLVSGERGRQVYTTGDPEYGVWTAGQVVGLIDDIPTCKVLVSRIVNDAEQIIEALQKLRYNQSHTSKL</sequence>
<dbReference type="EMBL" id="DS022300">
    <property type="protein sequence ID" value="OAJ37570.1"/>
    <property type="molecule type" value="Genomic_DNA"/>
</dbReference>
<dbReference type="OrthoDB" id="412383at2759"/>
<protein>
    <submittedName>
        <fullName evidence="4">Uncharacterized protein</fullName>
    </submittedName>
</protein>
<dbReference type="PANTHER" id="PTHR32332:SF20">
    <property type="entry name" value="2-NITROPROPANE DIOXYGENASE-LIKE PROTEIN"/>
    <property type="match status" value="1"/>
</dbReference>
<evidence type="ECO:0000313" key="4">
    <source>
        <dbReference type="EMBL" id="OAJ37570.1"/>
    </source>
</evidence>
<dbReference type="STRING" id="403673.A0A177WDC0"/>
<dbReference type="AlphaFoldDB" id="A0A177WDC0"/>
<dbReference type="VEuPathDB" id="FungiDB:BDEG_21577"/>
<proteinExistence type="predicted"/>
<dbReference type="PANTHER" id="PTHR32332">
    <property type="entry name" value="2-NITROPROPANE DIOXYGENASE"/>
    <property type="match status" value="1"/>
</dbReference>
<accession>A0A177WDC0</accession>
<dbReference type="SUPFAM" id="SSF51412">
    <property type="entry name" value="Inosine monophosphate dehydrogenase (IMPDH)"/>
    <property type="match status" value="1"/>
</dbReference>
<dbReference type="InterPro" id="IPR013785">
    <property type="entry name" value="Aldolase_TIM"/>
</dbReference>
<evidence type="ECO:0000313" key="5">
    <source>
        <dbReference type="Proteomes" id="UP000077115"/>
    </source>
</evidence>
<dbReference type="Proteomes" id="UP000077115">
    <property type="component" value="Unassembled WGS sequence"/>
</dbReference>
<keyword evidence="2" id="KW-0288">FMN</keyword>
<gene>
    <name evidence="4" type="ORF">BDEG_21577</name>
</gene>
<reference evidence="4 5" key="2">
    <citation type="submission" date="2016-05" db="EMBL/GenBank/DDBJ databases">
        <title>Lineage-specific infection strategies underlie the spectrum of fungal disease in amphibians.</title>
        <authorList>
            <person name="Cuomo C.A."/>
            <person name="Farrer R.A."/>
            <person name="James T."/>
            <person name="Longcore J."/>
            <person name="Birren B."/>
        </authorList>
    </citation>
    <scope>NUCLEOTIDE SEQUENCE [LARGE SCALE GENOMIC DNA]</scope>
    <source>
        <strain evidence="4 5">JEL423</strain>
    </source>
</reference>
<dbReference type="Pfam" id="PF03060">
    <property type="entry name" value="NMO"/>
    <property type="match status" value="1"/>
</dbReference>
<keyword evidence="3" id="KW-0560">Oxidoreductase</keyword>
<reference evidence="4 5" key="1">
    <citation type="submission" date="2006-10" db="EMBL/GenBank/DDBJ databases">
        <title>The Genome Sequence of Batrachochytrium dendrobatidis JEL423.</title>
        <authorList>
            <consortium name="The Broad Institute Genome Sequencing Platform"/>
            <person name="Birren B."/>
            <person name="Lander E."/>
            <person name="Galagan J."/>
            <person name="Cuomo C."/>
            <person name="Devon K."/>
            <person name="Jaffe D."/>
            <person name="Butler J."/>
            <person name="Alvarez P."/>
            <person name="Gnerre S."/>
            <person name="Grabherr M."/>
            <person name="Kleber M."/>
            <person name="Mauceli E."/>
            <person name="Brockman W."/>
            <person name="Young S."/>
            <person name="LaButti K."/>
            <person name="Sykes S."/>
            <person name="DeCaprio D."/>
            <person name="Crawford M."/>
            <person name="Koehrsen M."/>
            <person name="Engels R."/>
            <person name="Montgomery P."/>
            <person name="Pearson M."/>
            <person name="Howarth C."/>
            <person name="Larson L."/>
            <person name="White J."/>
            <person name="O'Leary S."/>
            <person name="Kodira C."/>
            <person name="Zeng Q."/>
            <person name="Yandava C."/>
            <person name="Alvarado L."/>
            <person name="Longcore J."/>
            <person name="James T."/>
        </authorList>
    </citation>
    <scope>NUCLEOTIDE SEQUENCE [LARGE SCALE GENOMIC DNA]</scope>
    <source>
        <strain evidence="4 5">JEL423</strain>
    </source>
</reference>
<evidence type="ECO:0000256" key="2">
    <source>
        <dbReference type="ARBA" id="ARBA00022643"/>
    </source>
</evidence>